<dbReference type="InterPro" id="IPR020846">
    <property type="entry name" value="MFS_dom"/>
</dbReference>
<keyword evidence="5 7" id="KW-1133">Transmembrane helix</keyword>
<dbReference type="GO" id="GO:0022857">
    <property type="term" value="F:transmembrane transporter activity"/>
    <property type="evidence" value="ECO:0007669"/>
    <property type="project" value="InterPro"/>
</dbReference>
<feature type="transmembrane region" description="Helical" evidence="7">
    <location>
        <begin position="310"/>
        <end position="334"/>
    </location>
</feature>
<feature type="transmembrane region" description="Helical" evidence="7">
    <location>
        <begin position="148"/>
        <end position="169"/>
    </location>
</feature>
<dbReference type="InterPro" id="IPR011701">
    <property type="entry name" value="MFS"/>
</dbReference>
<evidence type="ECO:0000313" key="9">
    <source>
        <dbReference type="EMBL" id="ENV15488.1"/>
    </source>
</evidence>
<evidence type="ECO:0000256" key="3">
    <source>
        <dbReference type="ARBA" id="ARBA00022475"/>
    </source>
</evidence>
<sequence>MLIMRNSNFNRQVTSYKLSHNAALYTHTFTLMAFLAASSAPTPLYRLYQQHFHFSPVLLTLIFATYAFALLLTLLVAGSLSDYIGRKPVIFVALMLEILSMAFFLFASNIEMLFIARGLQGIATALAASTFGAALLDLSKTQGSLINSISPMLGMAAGMLMTCIVLEFSTVPLTLIFEILIFLFVSTSFIAIFSPETATKRVGALASLKPQLTVPVQTRKALLIVSPINISLWMVSGFFLSLMPSLLAQAFHVQSAWLNGMMFITLSVSGAVGILTLRNAYTFKILVTAAITIVSGSSVILLGIHLVQPILLFIGAVVTGIGFGTGFMGAIRAVMPLALPEQRAGLMAAFFVESYLAFSIPAIIAGYFVNKVGLIFTADVYICMIILLASLAFVFAFKNKQNIH</sequence>
<comment type="subcellular location">
    <subcellularLocation>
        <location evidence="1">Cell membrane</location>
        <topology evidence="1">Multi-pass membrane protein</topology>
    </subcellularLocation>
</comment>
<evidence type="ECO:0000256" key="5">
    <source>
        <dbReference type="ARBA" id="ARBA00022989"/>
    </source>
</evidence>
<dbReference type="Pfam" id="PF07690">
    <property type="entry name" value="MFS_1"/>
    <property type="match status" value="1"/>
</dbReference>
<accession>N8Y766</accession>
<dbReference type="GO" id="GO:0005886">
    <property type="term" value="C:plasma membrane"/>
    <property type="evidence" value="ECO:0007669"/>
    <property type="project" value="UniProtKB-SubCell"/>
</dbReference>
<feature type="transmembrane region" description="Helical" evidence="7">
    <location>
        <begin position="374"/>
        <end position="397"/>
    </location>
</feature>
<dbReference type="InterPro" id="IPR036259">
    <property type="entry name" value="MFS_trans_sf"/>
</dbReference>
<evidence type="ECO:0000259" key="8">
    <source>
        <dbReference type="PROSITE" id="PS50850"/>
    </source>
</evidence>
<evidence type="ECO:0000256" key="7">
    <source>
        <dbReference type="SAM" id="Phobius"/>
    </source>
</evidence>
<feature type="transmembrane region" description="Helical" evidence="7">
    <location>
        <begin position="285"/>
        <end position="304"/>
    </location>
</feature>
<keyword evidence="4 7" id="KW-0812">Transmembrane</keyword>
<dbReference type="eggNOG" id="COG0477">
    <property type="taxonomic scope" value="Bacteria"/>
</dbReference>
<keyword evidence="3" id="KW-1003">Cell membrane</keyword>
<dbReference type="HOGENOM" id="CLU_038683_0_1_6"/>
<comment type="caution">
    <text evidence="9">The sequence shown here is derived from an EMBL/GenBank/DDBJ whole genome shotgun (WGS) entry which is preliminary data.</text>
</comment>
<gene>
    <name evidence="9" type="ORF">F964_04214</name>
</gene>
<organism evidence="9 10">
    <name type="scientific">Acinetobacter guillouiae NIPH 991</name>
    <dbReference type="NCBI Taxonomy" id="1217656"/>
    <lineage>
        <taxon>Bacteria</taxon>
        <taxon>Pseudomonadati</taxon>
        <taxon>Pseudomonadota</taxon>
        <taxon>Gammaproteobacteria</taxon>
        <taxon>Moraxellales</taxon>
        <taxon>Moraxellaceae</taxon>
        <taxon>Acinetobacter</taxon>
    </lineage>
</organism>
<dbReference type="AlphaFoldDB" id="N8Y766"/>
<dbReference type="EMBL" id="APPJ01000014">
    <property type="protein sequence ID" value="ENV15488.1"/>
    <property type="molecule type" value="Genomic_DNA"/>
</dbReference>
<evidence type="ECO:0000256" key="4">
    <source>
        <dbReference type="ARBA" id="ARBA00022692"/>
    </source>
</evidence>
<feature type="transmembrane region" description="Helical" evidence="7">
    <location>
        <begin position="89"/>
        <end position="108"/>
    </location>
</feature>
<name>N8Y766_ACIGI</name>
<keyword evidence="2" id="KW-0813">Transport</keyword>
<evidence type="ECO:0000313" key="10">
    <source>
        <dbReference type="Proteomes" id="UP000013148"/>
    </source>
</evidence>
<protein>
    <recommendedName>
        <fullName evidence="8">Major facilitator superfamily (MFS) profile domain-containing protein</fullName>
    </recommendedName>
</protein>
<dbReference type="SUPFAM" id="SSF103473">
    <property type="entry name" value="MFS general substrate transporter"/>
    <property type="match status" value="1"/>
</dbReference>
<dbReference type="PANTHER" id="PTHR23517:SF13">
    <property type="entry name" value="MAJOR FACILITATOR SUPERFAMILY MFS_1"/>
    <property type="match status" value="1"/>
</dbReference>
<evidence type="ECO:0000256" key="1">
    <source>
        <dbReference type="ARBA" id="ARBA00004651"/>
    </source>
</evidence>
<feature type="transmembrane region" description="Helical" evidence="7">
    <location>
        <begin position="21"/>
        <end position="40"/>
    </location>
</feature>
<evidence type="ECO:0000256" key="6">
    <source>
        <dbReference type="ARBA" id="ARBA00023136"/>
    </source>
</evidence>
<evidence type="ECO:0000256" key="2">
    <source>
        <dbReference type="ARBA" id="ARBA00022448"/>
    </source>
</evidence>
<reference evidence="9 10" key="1">
    <citation type="submission" date="2013-02" db="EMBL/GenBank/DDBJ databases">
        <title>The Genome Sequence of Acinetobacter guillouiae NIPH 991.</title>
        <authorList>
            <consortium name="The Broad Institute Genome Sequencing Platform"/>
            <consortium name="The Broad Institute Genome Sequencing Center for Infectious Disease"/>
            <person name="Cerqueira G."/>
            <person name="Feldgarden M."/>
            <person name="Courvalin P."/>
            <person name="Perichon B."/>
            <person name="Grillot-Courvalin C."/>
            <person name="Clermont D."/>
            <person name="Rocha E."/>
            <person name="Yoon E.-J."/>
            <person name="Nemec A."/>
            <person name="Walker B."/>
            <person name="Young S.K."/>
            <person name="Zeng Q."/>
            <person name="Gargeya S."/>
            <person name="Fitzgerald M."/>
            <person name="Haas B."/>
            <person name="Abouelleil A."/>
            <person name="Alvarado L."/>
            <person name="Arachchi H.M."/>
            <person name="Berlin A.M."/>
            <person name="Chapman S.B."/>
            <person name="Dewar J."/>
            <person name="Goldberg J."/>
            <person name="Griggs A."/>
            <person name="Gujja S."/>
            <person name="Hansen M."/>
            <person name="Howarth C."/>
            <person name="Imamovic A."/>
            <person name="Larimer J."/>
            <person name="McCowan C."/>
            <person name="Murphy C."/>
            <person name="Neiman D."/>
            <person name="Pearson M."/>
            <person name="Priest M."/>
            <person name="Roberts A."/>
            <person name="Saif S."/>
            <person name="Shea T."/>
            <person name="Sisk P."/>
            <person name="Sykes S."/>
            <person name="Wortman J."/>
            <person name="Nusbaum C."/>
            <person name="Birren B."/>
        </authorList>
    </citation>
    <scope>NUCLEOTIDE SEQUENCE [LARGE SCALE GENOMIC DNA]</scope>
    <source>
        <strain evidence="9 10">NIPH 991</strain>
    </source>
</reference>
<feature type="transmembrane region" description="Helical" evidence="7">
    <location>
        <begin position="114"/>
        <end position="136"/>
    </location>
</feature>
<dbReference type="PANTHER" id="PTHR23517">
    <property type="entry name" value="RESISTANCE PROTEIN MDTM, PUTATIVE-RELATED-RELATED"/>
    <property type="match status" value="1"/>
</dbReference>
<dbReference type="Gene3D" id="1.20.1250.20">
    <property type="entry name" value="MFS general substrate transporter like domains"/>
    <property type="match status" value="1"/>
</dbReference>
<dbReference type="PATRIC" id="fig|1217656.3.peg.4156"/>
<proteinExistence type="predicted"/>
<feature type="transmembrane region" description="Helical" evidence="7">
    <location>
        <begin position="52"/>
        <end position="77"/>
    </location>
</feature>
<feature type="transmembrane region" description="Helical" evidence="7">
    <location>
        <begin position="256"/>
        <end position="278"/>
    </location>
</feature>
<feature type="transmembrane region" description="Helical" evidence="7">
    <location>
        <begin position="221"/>
        <end position="244"/>
    </location>
</feature>
<dbReference type="PROSITE" id="PS50850">
    <property type="entry name" value="MFS"/>
    <property type="match status" value="1"/>
</dbReference>
<feature type="transmembrane region" description="Helical" evidence="7">
    <location>
        <begin position="175"/>
        <end position="193"/>
    </location>
</feature>
<feature type="domain" description="Major facilitator superfamily (MFS) profile" evidence="8">
    <location>
        <begin position="22"/>
        <end position="402"/>
    </location>
</feature>
<dbReference type="Proteomes" id="UP000013148">
    <property type="component" value="Unassembled WGS sequence"/>
</dbReference>
<keyword evidence="10" id="KW-1185">Reference proteome</keyword>
<feature type="transmembrane region" description="Helical" evidence="7">
    <location>
        <begin position="346"/>
        <end position="368"/>
    </location>
</feature>
<keyword evidence="6 7" id="KW-0472">Membrane</keyword>
<dbReference type="InterPro" id="IPR050171">
    <property type="entry name" value="MFS_Transporters"/>
</dbReference>